<comment type="caution">
    <text evidence="1">The sequence shown here is derived from an EMBL/GenBank/DDBJ whole genome shotgun (WGS) entry which is preliminary data.</text>
</comment>
<gene>
    <name evidence="1" type="ORF">ADN00_18200</name>
</gene>
<dbReference type="RefSeq" id="WP_075064473.1">
    <property type="nucleotide sequence ID" value="NZ_LGCL01000045.1"/>
</dbReference>
<keyword evidence="2" id="KW-1185">Reference proteome</keyword>
<organism evidence="1 2">
    <name type="scientific">Ornatilinea apprima</name>
    <dbReference type="NCBI Taxonomy" id="1134406"/>
    <lineage>
        <taxon>Bacteria</taxon>
        <taxon>Bacillati</taxon>
        <taxon>Chloroflexota</taxon>
        <taxon>Anaerolineae</taxon>
        <taxon>Anaerolineales</taxon>
        <taxon>Anaerolineaceae</taxon>
        <taxon>Ornatilinea</taxon>
    </lineage>
</organism>
<protein>
    <submittedName>
        <fullName evidence="1">Uncharacterized protein</fullName>
    </submittedName>
</protein>
<proteinExistence type="predicted"/>
<dbReference type="AlphaFoldDB" id="A0A0P6XM60"/>
<reference evidence="1 2" key="1">
    <citation type="submission" date="2015-07" db="EMBL/GenBank/DDBJ databases">
        <title>Genome sequence of Ornatilinea apprima DSM 23815.</title>
        <authorList>
            <person name="Hemp J."/>
            <person name="Ward L.M."/>
            <person name="Pace L.A."/>
            <person name="Fischer W.W."/>
        </authorList>
    </citation>
    <scope>NUCLEOTIDE SEQUENCE [LARGE SCALE GENOMIC DNA]</scope>
    <source>
        <strain evidence="1 2">P3M-1</strain>
    </source>
</reference>
<dbReference type="EMBL" id="LGCL01000045">
    <property type="protein sequence ID" value="KPL70000.1"/>
    <property type="molecule type" value="Genomic_DNA"/>
</dbReference>
<evidence type="ECO:0000313" key="2">
    <source>
        <dbReference type="Proteomes" id="UP000050417"/>
    </source>
</evidence>
<evidence type="ECO:0000313" key="1">
    <source>
        <dbReference type="EMBL" id="KPL70000.1"/>
    </source>
</evidence>
<sequence length="86" mass="10128">MYKELAEAVEQFLQDVTPESLEKEIWELIRKSPDPDGGIDAYRLIRHFLGQPGLNNIQTGWAYQRIRPVFKQLFEHIPSLYYFTGD</sequence>
<name>A0A0P6XM60_9CHLR</name>
<dbReference type="Proteomes" id="UP000050417">
    <property type="component" value="Unassembled WGS sequence"/>
</dbReference>
<accession>A0A0P6XM60</accession>